<evidence type="ECO:0000256" key="1">
    <source>
        <dbReference type="SAM" id="Phobius"/>
    </source>
</evidence>
<feature type="transmembrane region" description="Helical" evidence="1">
    <location>
        <begin position="58"/>
        <end position="77"/>
    </location>
</feature>
<dbReference type="GO" id="GO:0000156">
    <property type="term" value="F:phosphorelay response regulator activity"/>
    <property type="evidence" value="ECO:0007669"/>
    <property type="project" value="InterPro"/>
</dbReference>
<accession>A0A3G2LAP6</accession>
<keyword evidence="1" id="KW-1133">Transmembrane helix</keyword>
<dbReference type="EMBL" id="CP032050">
    <property type="protein sequence ID" value="AYN69314.1"/>
    <property type="molecule type" value="Genomic_DNA"/>
</dbReference>
<dbReference type="Gene3D" id="2.40.50.1020">
    <property type="entry name" value="LytTr DNA-binding domain"/>
    <property type="match status" value="1"/>
</dbReference>
<evidence type="ECO:0000259" key="2">
    <source>
        <dbReference type="PROSITE" id="PS50930"/>
    </source>
</evidence>
<dbReference type="Pfam" id="PF04397">
    <property type="entry name" value="LytTR"/>
    <property type="match status" value="1"/>
</dbReference>
<dbReference type="InterPro" id="IPR046947">
    <property type="entry name" value="LytR-like"/>
</dbReference>
<dbReference type="OrthoDB" id="1118393at2"/>
<evidence type="ECO:0000313" key="4">
    <source>
        <dbReference type="Proteomes" id="UP000276309"/>
    </source>
</evidence>
<feature type="transmembrane region" description="Helical" evidence="1">
    <location>
        <begin position="25"/>
        <end position="46"/>
    </location>
</feature>
<dbReference type="GO" id="GO:0003677">
    <property type="term" value="F:DNA binding"/>
    <property type="evidence" value="ECO:0007669"/>
    <property type="project" value="InterPro"/>
</dbReference>
<dbReference type="SMART" id="SM00850">
    <property type="entry name" value="LytTR"/>
    <property type="match status" value="1"/>
</dbReference>
<dbReference type="PANTHER" id="PTHR37299">
    <property type="entry name" value="TRANSCRIPTIONAL REGULATOR-RELATED"/>
    <property type="match status" value="1"/>
</dbReference>
<feature type="transmembrane region" description="Helical" evidence="1">
    <location>
        <begin position="89"/>
        <end position="110"/>
    </location>
</feature>
<organism evidence="3 4">
    <name type="scientific">Euzebyella marina</name>
    <dbReference type="NCBI Taxonomy" id="1761453"/>
    <lineage>
        <taxon>Bacteria</taxon>
        <taxon>Pseudomonadati</taxon>
        <taxon>Bacteroidota</taxon>
        <taxon>Flavobacteriia</taxon>
        <taxon>Flavobacteriales</taxon>
        <taxon>Flavobacteriaceae</taxon>
        <taxon>Euzebyella</taxon>
    </lineage>
</organism>
<reference evidence="3 4" key="1">
    <citation type="submission" date="2018-08" db="EMBL/GenBank/DDBJ databases">
        <title>The reduced genetic potential of extracellular carbohydrate catabolism in Euzebyella marina RN62, a Flavobacteriia bacterium isolated from the hadal water.</title>
        <authorList>
            <person name="Xue C."/>
        </authorList>
    </citation>
    <scope>NUCLEOTIDE SEQUENCE [LARGE SCALE GENOMIC DNA]</scope>
    <source>
        <strain evidence="3 4">RN62</strain>
    </source>
</reference>
<dbReference type="KEGG" id="emar:D1013_18940"/>
<keyword evidence="1" id="KW-0812">Transmembrane</keyword>
<proteinExistence type="predicted"/>
<dbReference type="PROSITE" id="PS50930">
    <property type="entry name" value="HTH_LYTTR"/>
    <property type="match status" value="1"/>
</dbReference>
<keyword evidence="1" id="KW-0472">Membrane</keyword>
<name>A0A3G2LAP6_9FLAO</name>
<sequence>MKISWTGLLLKNKQSFYLSGDRKKYWYSAFFLGFFVALILIGLKPFEKNIIDHPHITLVRIGVGLICTGVYILGYEILLNCYKTIKFNYLKLILFDVFLALISVILIFLYDRLIVVKDGHVTFGFLLEYILVLALPFYPIILFIFHFFKVAIFPIQIYPPITKNNISEHENVLHIKENGSLEVLSIKEEHLLYIQSQDNYVEIHYFKDGNYTKYLMRGTLKKILKDFTFLFKVHRSFVVNPHNIDELIGNSNKASITFKGMDSTIPVSKSNYSSLKNYLSTRTNI</sequence>
<dbReference type="InterPro" id="IPR007492">
    <property type="entry name" value="LytTR_DNA-bd_dom"/>
</dbReference>
<dbReference type="Proteomes" id="UP000276309">
    <property type="component" value="Chromosome"/>
</dbReference>
<gene>
    <name evidence="3" type="ORF">D1013_18940</name>
</gene>
<feature type="domain" description="HTH LytTR-type" evidence="2">
    <location>
        <begin position="173"/>
        <end position="281"/>
    </location>
</feature>
<feature type="transmembrane region" description="Helical" evidence="1">
    <location>
        <begin position="122"/>
        <end position="148"/>
    </location>
</feature>
<dbReference type="PANTHER" id="PTHR37299:SF1">
    <property type="entry name" value="STAGE 0 SPORULATION PROTEIN A HOMOLOG"/>
    <property type="match status" value="1"/>
</dbReference>
<dbReference type="AlphaFoldDB" id="A0A3G2LAP6"/>
<keyword evidence="4" id="KW-1185">Reference proteome</keyword>
<evidence type="ECO:0000313" key="3">
    <source>
        <dbReference type="EMBL" id="AYN69314.1"/>
    </source>
</evidence>
<protein>
    <submittedName>
        <fullName evidence="3">LytTR family transcriptional regulator</fullName>
    </submittedName>
</protein>